<gene>
    <name evidence="4" type="ORF">BCV69DRAFT_281864</name>
</gene>
<dbReference type="InterPro" id="IPR036869">
    <property type="entry name" value="J_dom_sf"/>
</dbReference>
<feature type="compositionally biased region" description="Low complexity" evidence="2">
    <location>
        <begin position="301"/>
        <end position="319"/>
    </location>
</feature>
<feature type="coiled-coil region" evidence="1">
    <location>
        <begin position="119"/>
        <end position="146"/>
    </location>
</feature>
<evidence type="ECO:0000313" key="5">
    <source>
        <dbReference type="Proteomes" id="UP000245942"/>
    </source>
</evidence>
<feature type="region of interest" description="Disordered" evidence="2">
    <location>
        <begin position="186"/>
        <end position="443"/>
    </location>
</feature>
<dbReference type="Gene3D" id="1.10.287.110">
    <property type="entry name" value="DnaJ domain"/>
    <property type="match status" value="1"/>
</dbReference>
<feature type="compositionally biased region" description="Basic residues" evidence="2">
    <location>
        <begin position="320"/>
        <end position="329"/>
    </location>
</feature>
<evidence type="ECO:0000256" key="2">
    <source>
        <dbReference type="SAM" id="MobiDB-lite"/>
    </source>
</evidence>
<dbReference type="PROSITE" id="PS50076">
    <property type="entry name" value="DNAJ_2"/>
    <property type="match status" value="1"/>
</dbReference>
<evidence type="ECO:0000313" key="4">
    <source>
        <dbReference type="EMBL" id="PWN21958.1"/>
    </source>
</evidence>
<dbReference type="SMART" id="SM00271">
    <property type="entry name" value="DnaJ"/>
    <property type="match status" value="1"/>
</dbReference>
<dbReference type="Pfam" id="PF00226">
    <property type="entry name" value="DnaJ"/>
    <property type="match status" value="1"/>
</dbReference>
<sequence length="443" mass="48712">MDDKADPALQFFPEGEVDLYGALQVDKEAGQDEIKKAYRKMALRYHPDKVLSSSSTSSIDPHQKFQQIGFAYSVLSDEARRKRYDATGRTNESMFEQDGFSWDDYFKEMWQGSVSGEKLDEFKKKYQHSEEERDDLLEAYETAEGDLATIFTLVPCSEILEDEERFISLINAAIKSGELEALPKWKKTTGDEKGRKKMRAGARKEANEAEEYAKELGVWDDLYGKGRKGGASGDKGEAKKPKKAVGKDEEVEVVGDVSSDEEEGGDEEDEEEEDEPIQAKKRNKQPTAASSSNKKPKAASKAKAGASSKSKAGSSSSASKPKKPSSKKAKGGEATEEEDGDMDGLRALMAKRGEERNRGFNSMIARMEAQAQAEASAKGGGKKKKGGGMPMFDEPRREADEPDEEAFLKARAKVDARKRSKEEKAAKGQGSNGEGASKKTKKT</sequence>
<dbReference type="GO" id="GO:0031072">
    <property type="term" value="F:heat shock protein binding"/>
    <property type="evidence" value="ECO:0007669"/>
    <property type="project" value="TreeGrafter"/>
</dbReference>
<protein>
    <submittedName>
        <fullName evidence="4">DnaJ-domain-containing protein</fullName>
    </submittedName>
</protein>
<dbReference type="FunFam" id="1.10.287.110:FF:000110">
    <property type="entry name" value="DnaJ domain protein (AFU_orthologue AFUA_2G13210)"/>
    <property type="match status" value="1"/>
</dbReference>
<dbReference type="InterPro" id="IPR001623">
    <property type="entry name" value="DnaJ_domain"/>
</dbReference>
<dbReference type="InterPro" id="IPR018253">
    <property type="entry name" value="DnaJ_domain_CS"/>
</dbReference>
<dbReference type="EMBL" id="KZ819324">
    <property type="protein sequence ID" value="PWN21958.1"/>
    <property type="molecule type" value="Genomic_DNA"/>
</dbReference>
<dbReference type="SUPFAM" id="SSF46565">
    <property type="entry name" value="Chaperone J-domain"/>
    <property type="match status" value="1"/>
</dbReference>
<dbReference type="InterPro" id="IPR056453">
    <property type="entry name" value="HTH_DNAJC9"/>
</dbReference>
<accession>A0A316UAS9</accession>
<dbReference type="PROSITE" id="PS00636">
    <property type="entry name" value="DNAJ_1"/>
    <property type="match status" value="1"/>
</dbReference>
<dbReference type="InterPro" id="IPR052594">
    <property type="entry name" value="J_domain-containing_protein"/>
</dbReference>
<dbReference type="GO" id="GO:0005634">
    <property type="term" value="C:nucleus"/>
    <property type="evidence" value="ECO:0007669"/>
    <property type="project" value="TreeGrafter"/>
</dbReference>
<dbReference type="Proteomes" id="UP000245942">
    <property type="component" value="Unassembled WGS sequence"/>
</dbReference>
<feature type="compositionally biased region" description="Acidic residues" evidence="2">
    <location>
        <begin position="249"/>
        <end position="276"/>
    </location>
</feature>
<evidence type="ECO:0000259" key="3">
    <source>
        <dbReference type="PROSITE" id="PS50076"/>
    </source>
</evidence>
<name>A0A316UAS9_9BASI</name>
<dbReference type="RefSeq" id="XP_025349118.1">
    <property type="nucleotide sequence ID" value="XM_025492142.1"/>
</dbReference>
<dbReference type="OrthoDB" id="110024at2759"/>
<feature type="compositionally biased region" description="Basic and acidic residues" evidence="2">
    <location>
        <begin position="406"/>
        <end position="426"/>
    </location>
</feature>
<feature type="compositionally biased region" description="Basic and acidic residues" evidence="2">
    <location>
        <begin position="202"/>
        <end position="214"/>
    </location>
</feature>
<dbReference type="CDD" id="cd06257">
    <property type="entry name" value="DnaJ"/>
    <property type="match status" value="1"/>
</dbReference>
<proteinExistence type="predicted"/>
<dbReference type="PANTHER" id="PTHR44144:SF1">
    <property type="entry name" value="DNAJ HOMOLOG SUBFAMILY C MEMBER 9"/>
    <property type="match status" value="1"/>
</dbReference>
<dbReference type="AlphaFoldDB" id="A0A316UAS9"/>
<organism evidence="4 5">
    <name type="scientific">Pseudomicrostroma glucosiphilum</name>
    <dbReference type="NCBI Taxonomy" id="1684307"/>
    <lineage>
        <taxon>Eukaryota</taxon>
        <taxon>Fungi</taxon>
        <taxon>Dikarya</taxon>
        <taxon>Basidiomycota</taxon>
        <taxon>Ustilaginomycotina</taxon>
        <taxon>Exobasidiomycetes</taxon>
        <taxon>Microstromatales</taxon>
        <taxon>Microstromatales incertae sedis</taxon>
        <taxon>Pseudomicrostroma</taxon>
    </lineage>
</organism>
<dbReference type="Pfam" id="PF23302">
    <property type="entry name" value="HTH_DNAJC9"/>
    <property type="match status" value="1"/>
</dbReference>
<reference evidence="4 5" key="1">
    <citation type="journal article" date="2018" name="Mol. Biol. Evol.">
        <title>Broad Genomic Sampling Reveals a Smut Pathogenic Ancestry of the Fungal Clade Ustilaginomycotina.</title>
        <authorList>
            <person name="Kijpornyongpan T."/>
            <person name="Mondo S.J."/>
            <person name="Barry K."/>
            <person name="Sandor L."/>
            <person name="Lee J."/>
            <person name="Lipzen A."/>
            <person name="Pangilinan J."/>
            <person name="LaButti K."/>
            <person name="Hainaut M."/>
            <person name="Henrissat B."/>
            <person name="Grigoriev I.V."/>
            <person name="Spatafora J.W."/>
            <person name="Aime M.C."/>
        </authorList>
    </citation>
    <scope>NUCLEOTIDE SEQUENCE [LARGE SCALE GENOMIC DNA]</scope>
    <source>
        <strain evidence="4 5">MCA 4718</strain>
    </source>
</reference>
<evidence type="ECO:0000256" key="1">
    <source>
        <dbReference type="SAM" id="Coils"/>
    </source>
</evidence>
<dbReference type="GeneID" id="37013876"/>
<keyword evidence="1" id="KW-0175">Coiled coil</keyword>
<dbReference type="GO" id="GO:0005737">
    <property type="term" value="C:cytoplasm"/>
    <property type="evidence" value="ECO:0007669"/>
    <property type="project" value="TreeGrafter"/>
</dbReference>
<dbReference type="PANTHER" id="PTHR44144">
    <property type="entry name" value="DNAJ HOMOLOG SUBFAMILY C MEMBER 9"/>
    <property type="match status" value="1"/>
</dbReference>
<dbReference type="STRING" id="1684307.A0A316UAS9"/>
<keyword evidence="5" id="KW-1185">Reference proteome</keyword>
<dbReference type="PRINTS" id="PR00625">
    <property type="entry name" value="JDOMAIN"/>
</dbReference>
<feature type="domain" description="J" evidence="3">
    <location>
        <begin position="18"/>
        <end position="88"/>
    </location>
</feature>